<dbReference type="EMBL" id="LFJN01000004">
    <property type="protein sequence ID" value="KPI44039.1"/>
    <property type="molecule type" value="Genomic_DNA"/>
</dbReference>
<dbReference type="AlphaFoldDB" id="A0A0N0NQS9"/>
<name>A0A0N0NQS9_9EURO</name>
<protein>
    <recommendedName>
        <fullName evidence="3">ethanolamine kinase</fullName>
        <ecNumber evidence="3">2.7.1.82</ecNumber>
    </recommendedName>
</protein>
<organism evidence="4 5">
    <name type="scientific">Cyphellophora attinorum</name>
    <dbReference type="NCBI Taxonomy" id="1664694"/>
    <lineage>
        <taxon>Eukaryota</taxon>
        <taxon>Fungi</taxon>
        <taxon>Dikarya</taxon>
        <taxon>Ascomycota</taxon>
        <taxon>Pezizomycotina</taxon>
        <taxon>Eurotiomycetes</taxon>
        <taxon>Chaetothyriomycetidae</taxon>
        <taxon>Chaetothyriales</taxon>
        <taxon>Cyphellophoraceae</taxon>
        <taxon>Cyphellophora</taxon>
    </lineage>
</organism>
<comment type="similarity">
    <text evidence="2">Belongs to the choline/ethanolamine kinase family.</text>
</comment>
<evidence type="ECO:0000313" key="4">
    <source>
        <dbReference type="EMBL" id="KPI44039.1"/>
    </source>
</evidence>
<evidence type="ECO:0000313" key="5">
    <source>
        <dbReference type="Proteomes" id="UP000038010"/>
    </source>
</evidence>
<gene>
    <name evidence="4" type="ORF">AB675_6308</name>
</gene>
<dbReference type="STRING" id="1664694.A0A0N0NQS9"/>
<dbReference type="GO" id="GO:0006646">
    <property type="term" value="P:phosphatidylethanolamine biosynthetic process"/>
    <property type="evidence" value="ECO:0007669"/>
    <property type="project" value="TreeGrafter"/>
</dbReference>
<comment type="pathway">
    <text evidence="1">Phospholipid metabolism; phosphatidylethanolamine biosynthesis; phosphatidylethanolamine from ethanolamine: step 1/3.</text>
</comment>
<dbReference type="GeneID" id="28738470"/>
<evidence type="ECO:0000256" key="2">
    <source>
        <dbReference type="ARBA" id="ARBA00038211"/>
    </source>
</evidence>
<keyword evidence="4" id="KW-0418">Kinase</keyword>
<dbReference type="Proteomes" id="UP000038010">
    <property type="component" value="Unassembled WGS sequence"/>
</dbReference>
<dbReference type="InterPro" id="IPR011009">
    <property type="entry name" value="Kinase-like_dom_sf"/>
</dbReference>
<dbReference type="PANTHER" id="PTHR22603:SF66">
    <property type="entry name" value="ETHANOLAMINE KINASE"/>
    <property type="match status" value="1"/>
</dbReference>
<evidence type="ECO:0000256" key="1">
    <source>
        <dbReference type="ARBA" id="ARBA00037883"/>
    </source>
</evidence>
<proteinExistence type="inferred from homology"/>
<sequence>MGAASANGASTELPYLDLAYDHANSEATAKELVYTIQPKWRECPDEIKIVQFKEGITNTLFKLARHGPGMTQEDIDANSVLMRAYGNNTDILIDRDREATSHLTCAKHGLAPPLLARFNNGLLYRYIPGDVCTPQDLIDESVWRPVARQLGKWHATLPIESASAINGEGCANGHAKGIAGRKPSPNIWTVMRRWVEALPQQSPKEQARKQFLERELEQSFQELDNTRGPGRSGFVFGHCDLLSANVIRTNVVDGQQNVAFIDYEYAVTCPAAFDIANHFAEWGGYDNMLPTRSIRHEFLAEYLSSYNKYGTSPVPNATSLDTLELEVDRFRGMPGLYWGIWALIQAQISLIDFDYASYAEVRLGEYSAWRDEVTGQRQKENTEAPLRERRWAET</sequence>
<accession>A0A0N0NQS9</accession>
<dbReference type="CDD" id="cd05157">
    <property type="entry name" value="ETNK_euk"/>
    <property type="match status" value="1"/>
</dbReference>
<dbReference type="OrthoDB" id="10267235at2759"/>
<dbReference type="PANTHER" id="PTHR22603">
    <property type="entry name" value="CHOLINE/ETHANOALAMINE KINASE"/>
    <property type="match status" value="1"/>
</dbReference>
<dbReference type="VEuPathDB" id="FungiDB:AB675_6308"/>
<dbReference type="RefSeq" id="XP_018004002.1">
    <property type="nucleotide sequence ID" value="XM_018146590.1"/>
</dbReference>
<evidence type="ECO:0000256" key="3">
    <source>
        <dbReference type="ARBA" id="ARBA00038874"/>
    </source>
</evidence>
<dbReference type="Gene3D" id="3.30.200.20">
    <property type="entry name" value="Phosphorylase Kinase, domain 1"/>
    <property type="match status" value="1"/>
</dbReference>
<reference evidence="4 5" key="1">
    <citation type="submission" date="2015-06" db="EMBL/GenBank/DDBJ databases">
        <title>Draft genome of the ant-associated black yeast Phialophora attae CBS 131958.</title>
        <authorList>
            <person name="Moreno L.F."/>
            <person name="Stielow B.J."/>
            <person name="de Hoog S."/>
            <person name="Vicente V.A."/>
            <person name="Weiss V.A."/>
            <person name="de Vries M."/>
            <person name="Cruz L.M."/>
            <person name="Souza E.M."/>
        </authorList>
    </citation>
    <scope>NUCLEOTIDE SEQUENCE [LARGE SCALE GENOMIC DNA]</scope>
    <source>
        <strain evidence="4 5">CBS 131958</strain>
    </source>
</reference>
<dbReference type="SUPFAM" id="SSF56112">
    <property type="entry name" value="Protein kinase-like (PK-like)"/>
    <property type="match status" value="1"/>
</dbReference>
<keyword evidence="5" id="KW-1185">Reference proteome</keyword>
<keyword evidence="4" id="KW-0808">Transferase</keyword>
<dbReference type="Gene3D" id="3.90.1200.10">
    <property type="match status" value="1"/>
</dbReference>
<dbReference type="GO" id="GO:0004305">
    <property type="term" value="F:ethanolamine kinase activity"/>
    <property type="evidence" value="ECO:0007669"/>
    <property type="project" value="UniProtKB-EC"/>
</dbReference>
<comment type="caution">
    <text evidence="4">The sequence shown here is derived from an EMBL/GenBank/DDBJ whole genome shotgun (WGS) entry which is preliminary data.</text>
</comment>
<dbReference type="GO" id="GO:0005737">
    <property type="term" value="C:cytoplasm"/>
    <property type="evidence" value="ECO:0007669"/>
    <property type="project" value="TreeGrafter"/>
</dbReference>
<dbReference type="Pfam" id="PF01633">
    <property type="entry name" value="Choline_kinase"/>
    <property type="match status" value="1"/>
</dbReference>
<dbReference type="EC" id="2.7.1.82" evidence="3"/>